<organism evidence="1 2">
    <name type="scientific">Crassaminicella indica</name>
    <dbReference type="NCBI Taxonomy" id="2855394"/>
    <lineage>
        <taxon>Bacteria</taxon>
        <taxon>Bacillati</taxon>
        <taxon>Bacillota</taxon>
        <taxon>Clostridia</taxon>
        <taxon>Eubacteriales</taxon>
        <taxon>Clostridiaceae</taxon>
        <taxon>Crassaminicella</taxon>
    </lineage>
</organism>
<name>A0ABX8R9M7_9CLOT</name>
<proteinExistence type="predicted"/>
<evidence type="ECO:0000313" key="1">
    <source>
        <dbReference type="EMBL" id="QXM05506.1"/>
    </source>
</evidence>
<protein>
    <submittedName>
        <fullName evidence="1">Uncharacterized protein</fullName>
    </submittedName>
</protein>
<reference evidence="1" key="1">
    <citation type="submission" date="2021-07" db="EMBL/GenBank/DDBJ databases">
        <title>Complete genome sequence of Crassaminicella sp. 143-21, isolated from a deep-sea hydrothermal vent.</title>
        <authorList>
            <person name="Li X."/>
        </authorList>
    </citation>
    <scope>NUCLEOTIDE SEQUENCE</scope>
    <source>
        <strain evidence="1">143-21</strain>
    </source>
</reference>
<dbReference type="Proteomes" id="UP000886818">
    <property type="component" value="Chromosome"/>
</dbReference>
<evidence type="ECO:0000313" key="2">
    <source>
        <dbReference type="Proteomes" id="UP000886818"/>
    </source>
</evidence>
<dbReference type="RefSeq" id="WP_218282204.1">
    <property type="nucleotide sequence ID" value="NZ_CP078093.1"/>
</dbReference>
<accession>A0ABX8R9M7</accession>
<keyword evidence="2" id="KW-1185">Reference proteome</keyword>
<gene>
    <name evidence="1" type="ORF">KVH43_08970</name>
</gene>
<dbReference type="EMBL" id="CP078093">
    <property type="protein sequence ID" value="QXM05506.1"/>
    <property type="molecule type" value="Genomic_DNA"/>
</dbReference>
<sequence>MLILSISFMYAASDEANLSKKEFLKQKSLSYNEIIKELGAVVINEFDARRVSSNISFKLEQNWNTGKQAYFICYWAWESAPYIFL</sequence>